<dbReference type="AlphaFoldDB" id="A0A6M8SVA0"/>
<evidence type="ECO:0000313" key="2">
    <source>
        <dbReference type="EMBL" id="QKJ67506.1"/>
    </source>
</evidence>
<dbReference type="EMBL" id="CP054143">
    <property type="protein sequence ID" value="QKJ67506.1"/>
    <property type="molecule type" value="Genomic_DNA"/>
</dbReference>
<organism evidence="2 3">
    <name type="scientific">Deefgea piscis</name>
    <dbReference type="NCBI Taxonomy" id="2739061"/>
    <lineage>
        <taxon>Bacteria</taxon>
        <taxon>Pseudomonadati</taxon>
        <taxon>Pseudomonadota</taxon>
        <taxon>Betaproteobacteria</taxon>
        <taxon>Neisseriales</taxon>
        <taxon>Chitinibacteraceae</taxon>
        <taxon>Deefgea</taxon>
    </lineage>
</organism>
<dbReference type="KEGG" id="dee:HQN60_12755"/>
<keyword evidence="1" id="KW-0812">Transmembrane</keyword>
<proteinExistence type="predicted"/>
<protein>
    <recommendedName>
        <fullName evidence="4">NADH dehydrogenase subunit 4</fullName>
    </recommendedName>
</protein>
<keyword evidence="3" id="KW-1185">Reference proteome</keyword>
<dbReference type="RefSeq" id="WP_173534008.1">
    <property type="nucleotide sequence ID" value="NZ_CP054143.1"/>
</dbReference>
<feature type="transmembrane region" description="Helical" evidence="1">
    <location>
        <begin position="40"/>
        <end position="60"/>
    </location>
</feature>
<dbReference type="Proteomes" id="UP000504844">
    <property type="component" value="Chromosome"/>
</dbReference>
<keyword evidence="1" id="KW-0472">Membrane</keyword>
<feature type="transmembrane region" description="Helical" evidence="1">
    <location>
        <begin position="6"/>
        <end position="28"/>
    </location>
</feature>
<evidence type="ECO:0000313" key="3">
    <source>
        <dbReference type="Proteomes" id="UP000504844"/>
    </source>
</evidence>
<evidence type="ECO:0000256" key="1">
    <source>
        <dbReference type="SAM" id="Phobius"/>
    </source>
</evidence>
<reference evidence="2 3" key="1">
    <citation type="submission" date="2020-05" db="EMBL/GenBank/DDBJ databases">
        <title>Complete genome sequence of Deefgea sp. D17.</title>
        <authorList>
            <person name="Bae J.-W."/>
            <person name="Han J.E."/>
        </authorList>
    </citation>
    <scope>NUCLEOTIDE SEQUENCE [LARGE SCALE GENOMIC DNA]</scope>
    <source>
        <strain evidence="2 3">D17</strain>
    </source>
</reference>
<accession>A0A6M8SVA0</accession>
<sequence>MSAFNTVLFVLAAVGFYICWFSAKAIYLHQQGIPILHRNGMATPFFIWPFFFFFGLMIISGSLPGLLGHPMWLVDMVFSLIFHSIGS</sequence>
<name>A0A6M8SVA0_9NEIS</name>
<evidence type="ECO:0008006" key="4">
    <source>
        <dbReference type="Google" id="ProtNLM"/>
    </source>
</evidence>
<gene>
    <name evidence="2" type="ORF">HQN60_12755</name>
</gene>
<keyword evidence="1" id="KW-1133">Transmembrane helix</keyword>